<organism evidence="2 3">
    <name type="scientific">Pseudaquabacterium terrae</name>
    <dbReference type="NCBI Taxonomy" id="2732868"/>
    <lineage>
        <taxon>Bacteria</taxon>
        <taxon>Pseudomonadati</taxon>
        <taxon>Pseudomonadota</taxon>
        <taxon>Betaproteobacteria</taxon>
        <taxon>Burkholderiales</taxon>
        <taxon>Sphaerotilaceae</taxon>
        <taxon>Pseudaquabacterium</taxon>
    </lineage>
</organism>
<dbReference type="InterPro" id="IPR015025">
    <property type="entry name" value="PoNi_C"/>
</dbReference>
<evidence type="ECO:0000259" key="1">
    <source>
        <dbReference type="Pfam" id="PF08929"/>
    </source>
</evidence>
<dbReference type="SUPFAM" id="SSF140731">
    <property type="entry name" value="PA2201 C-terminal domain-like"/>
    <property type="match status" value="1"/>
</dbReference>
<evidence type="ECO:0000313" key="3">
    <source>
        <dbReference type="Proteomes" id="UP000737171"/>
    </source>
</evidence>
<dbReference type="InterPro" id="IPR028983">
    <property type="entry name" value="PA2201-like_C"/>
</dbReference>
<name>A0ABX2ELC8_9BURK</name>
<sequence>MDPSRPMGATRSRAWDAVTYLHLQYTAGMPVDRLRQFLPDAVAFWTEFAAYDKAYDSSPAAGGRRVPHIDLHDKDYWNAIRLTSFAILFGQHGLLPSIAPLWDYENEEMDGLLERLIAPFVPGRAPPPDTCTRHLPYFKLLKVLAADPDKRSALMAKYMDEWYVASRREPYYESHTKGREHSFLGYWSFEAAAVAYVLDIDDTTFRDHEFYPRDLADFARSLPRPVVLGGPPASDTDSTDRLRCTAGQPCPRSGFWFTPARPDSRRQFAQGDVMPELGGDYGATIWQWDDR</sequence>
<dbReference type="Proteomes" id="UP000737171">
    <property type="component" value="Unassembled WGS sequence"/>
</dbReference>
<dbReference type="Gene3D" id="1.10.3920.10">
    <property type="entry name" value="PA2201 C-terminal domain-like"/>
    <property type="match status" value="1"/>
</dbReference>
<accession>A0ABX2ELC8</accession>
<protein>
    <submittedName>
        <fullName evidence="2">DUF1911 domain-containing protein</fullName>
    </submittedName>
</protein>
<comment type="caution">
    <text evidence="2">The sequence shown here is derived from an EMBL/GenBank/DDBJ whole genome shotgun (WGS) entry which is preliminary data.</text>
</comment>
<reference evidence="2 3" key="1">
    <citation type="submission" date="2020-05" db="EMBL/GenBank/DDBJ databases">
        <title>Aquincola sp. isolate from soil.</title>
        <authorList>
            <person name="Han J."/>
            <person name="Kim D.-U."/>
        </authorList>
    </citation>
    <scope>NUCLEOTIDE SEQUENCE [LARGE SCALE GENOMIC DNA]</scope>
    <source>
        <strain evidence="2 3">S2</strain>
    </source>
</reference>
<gene>
    <name evidence="2" type="ORF">HLB44_20860</name>
</gene>
<feature type="domain" description="PoNi C-terminal" evidence="1">
    <location>
        <begin position="110"/>
        <end position="215"/>
    </location>
</feature>
<evidence type="ECO:0000313" key="2">
    <source>
        <dbReference type="EMBL" id="NRF69456.1"/>
    </source>
</evidence>
<dbReference type="EMBL" id="JABRWJ010000006">
    <property type="protein sequence ID" value="NRF69456.1"/>
    <property type="molecule type" value="Genomic_DNA"/>
</dbReference>
<dbReference type="Pfam" id="PF08929">
    <property type="entry name" value="PoNi_C"/>
    <property type="match status" value="1"/>
</dbReference>
<proteinExistence type="predicted"/>
<keyword evidence="3" id="KW-1185">Reference proteome</keyword>